<comment type="caution">
    <text evidence="16">The sequence shown here is derived from an EMBL/GenBank/DDBJ whole genome shotgun (WGS) entry which is preliminary data.</text>
</comment>
<evidence type="ECO:0000256" key="2">
    <source>
        <dbReference type="ARBA" id="ARBA00004496"/>
    </source>
</evidence>
<evidence type="ECO:0000256" key="3">
    <source>
        <dbReference type="ARBA" id="ARBA00007494"/>
    </source>
</evidence>
<dbReference type="GO" id="GO:0005737">
    <property type="term" value="C:cytoplasm"/>
    <property type="evidence" value="ECO:0007669"/>
    <property type="project" value="UniProtKB-SubCell"/>
</dbReference>
<dbReference type="FunFam" id="3.40.50.150:FF:000022">
    <property type="entry name" value="Ribosomal RNA small subunit methyltransferase B"/>
    <property type="match status" value="1"/>
</dbReference>
<comment type="subcellular location">
    <subcellularLocation>
        <location evidence="2">Cytoplasm</location>
    </subcellularLocation>
</comment>
<dbReference type="CDD" id="cd02440">
    <property type="entry name" value="AdoMet_MTases"/>
    <property type="match status" value="1"/>
</dbReference>
<reference evidence="16 17" key="1">
    <citation type="submission" date="2019-04" db="EMBL/GenBank/DDBJ databases">
        <title>Bacillus caeni sp. nov., a bacterium isolated from mangrove sediment.</title>
        <authorList>
            <person name="Huang H."/>
            <person name="Mo K."/>
            <person name="Hu Y."/>
        </authorList>
    </citation>
    <scope>NUCLEOTIDE SEQUENCE [LARGE SCALE GENOMIC DNA]</scope>
    <source>
        <strain evidence="16 17">HB172195</strain>
    </source>
</reference>
<evidence type="ECO:0000256" key="8">
    <source>
        <dbReference type="ARBA" id="ARBA00022679"/>
    </source>
</evidence>
<dbReference type="Gene3D" id="3.40.50.150">
    <property type="entry name" value="Vaccinia Virus protein VP39"/>
    <property type="match status" value="1"/>
</dbReference>
<keyword evidence="10 14" id="KW-0694">RNA-binding</keyword>
<dbReference type="Pfam" id="PF01189">
    <property type="entry name" value="Methyltr_RsmB-F"/>
    <property type="match status" value="1"/>
</dbReference>
<dbReference type="InterPro" id="IPR006027">
    <property type="entry name" value="NusB_RsmB_TIM44"/>
</dbReference>
<comment type="catalytic activity">
    <reaction evidence="13">
        <text>cytidine(967) in 16S rRNA + S-adenosyl-L-methionine = 5-methylcytidine(967) in 16S rRNA + S-adenosyl-L-homocysteine + H(+)</text>
        <dbReference type="Rhea" id="RHEA:42748"/>
        <dbReference type="Rhea" id="RHEA-COMP:10219"/>
        <dbReference type="Rhea" id="RHEA-COMP:10220"/>
        <dbReference type="ChEBI" id="CHEBI:15378"/>
        <dbReference type="ChEBI" id="CHEBI:57856"/>
        <dbReference type="ChEBI" id="CHEBI:59789"/>
        <dbReference type="ChEBI" id="CHEBI:74483"/>
        <dbReference type="ChEBI" id="CHEBI:82748"/>
        <dbReference type="EC" id="2.1.1.176"/>
    </reaction>
</comment>
<keyword evidence="7 14" id="KW-0489">Methyltransferase</keyword>
<feature type="binding site" evidence="14">
    <location>
        <position position="328"/>
    </location>
    <ligand>
        <name>S-adenosyl-L-methionine</name>
        <dbReference type="ChEBI" id="CHEBI:59789"/>
    </ligand>
</feature>
<dbReference type="FunFam" id="1.10.940.10:FF:000006">
    <property type="entry name" value="16S rRNA (Cytosine(967)-C(5))-methyltransferase RsmB"/>
    <property type="match status" value="1"/>
</dbReference>
<dbReference type="Pfam" id="PF22458">
    <property type="entry name" value="RsmF-B_ferredox"/>
    <property type="match status" value="1"/>
</dbReference>
<dbReference type="Gene3D" id="1.10.940.10">
    <property type="entry name" value="NusB-like"/>
    <property type="match status" value="1"/>
</dbReference>
<keyword evidence="5" id="KW-0963">Cytoplasm</keyword>
<dbReference type="PROSITE" id="PS01153">
    <property type="entry name" value="NOL1_NOP2_SUN"/>
    <property type="match status" value="1"/>
</dbReference>
<dbReference type="EMBL" id="SWLG01000006">
    <property type="protein sequence ID" value="TLS37318.1"/>
    <property type="molecule type" value="Genomic_DNA"/>
</dbReference>
<evidence type="ECO:0000256" key="7">
    <source>
        <dbReference type="ARBA" id="ARBA00022603"/>
    </source>
</evidence>
<dbReference type="PANTHER" id="PTHR22807:SF53">
    <property type="entry name" value="RIBOSOMAL RNA SMALL SUBUNIT METHYLTRANSFERASE B-RELATED"/>
    <property type="match status" value="1"/>
</dbReference>
<dbReference type="NCBIfam" id="NF011494">
    <property type="entry name" value="PRK14902.1"/>
    <property type="match status" value="1"/>
</dbReference>
<dbReference type="Proteomes" id="UP000308230">
    <property type="component" value="Unassembled WGS sequence"/>
</dbReference>
<keyword evidence="8 14" id="KW-0808">Transferase</keyword>
<dbReference type="InterPro" id="IPR049560">
    <property type="entry name" value="MeTrfase_RsmB-F_NOP2_cat"/>
</dbReference>
<feature type="active site" description="Nucleophile" evidence="14">
    <location>
        <position position="381"/>
    </location>
</feature>
<dbReference type="InterPro" id="IPR023267">
    <property type="entry name" value="RCMT"/>
</dbReference>
<feature type="domain" description="SAM-dependent MTase RsmB/NOP-type" evidence="15">
    <location>
        <begin position="169"/>
        <end position="447"/>
    </location>
</feature>
<evidence type="ECO:0000256" key="12">
    <source>
        <dbReference type="ARBA" id="ARBA00031088"/>
    </source>
</evidence>
<dbReference type="RefSeq" id="WP_138126207.1">
    <property type="nucleotide sequence ID" value="NZ_SWLG01000006.1"/>
</dbReference>
<evidence type="ECO:0000256" key="4">
    <source>
        <dbReference type="ARBA" id="ARBA00012140"/>
    </source>
</evidence>
<dbReference type="InterPro" id="IPR035926">
    <property type="entry name" value="NusB-like_sf"/>
</dbReference>
<evidence type="ECO:0000256" key="1">
    <source>
        <dbReference type="ARBA" id="ARBA00002724"/>
    </source>
</evidence>
<evidence type="ECO:0000256" key="13">
    <source>
        <dbReference type="ARBA" id="ARBA00047283"/>
    </source>
</evidence>
<dbReference type="InterPro" id="IPR018314">
    <property type="entry name" value="RsmB/NOL1/NOP2-like_CS"/>
</dbReference>
<evidence type="ECO:0000256" key="5">
    <source>
        <dbReference type="ARBA" id="ARBA00022490"/>
    </source>
</evidence>
<dbReference type="InterPro" id="IPR029063">
    <property type="entry name" value="SAM-dependent_MTases_sf"/>
</dbReference>
<dbReference type="InterPro" id="IPR001678">
    <property type="entry name" value="MeTrfase_RsmB-F_NOP2_dom"/>
</dbReference>
<dbReference type="InterPro" id="IPR004573">
    <property type="entry name" value="rRNA_ssu_MeTfrase_B"/>
</dbReference>
<dbReference type="PANTHER" id="PTHR22807">
    <property type="entry name" value="NOP2 YEAST -RELATED NOL1/NOP2/FMU SUN DOMAIN-CONTAINING"/>
    <property type="match status" value="1"/>
</dbReference>
<dbReference type="Gene3D" id="3.30.70.1170">
    <property type="entry name" value="Sun protein, domain 3"/>
    <property type="match status" value="1"/>
</dbReference>
<evidence type="ECO:0000256" key="11">
    <source>
        <dbReference type="ARBA" id="ARBA00030399"/>
    </source>
</evidence>
<dbReference type="OrthoDB" id="9810297at2"/>
<feature type="binding site" evidence="14">
    <location>
        <position position="309"/>
    </location>
    <ligand>
        <name>S-adenosyl-L-methionine</name>
        <dbReference type="ChEBI" id="CHEBI:59789"/>
    </ligand>
</feature>
<dbReference type="GO" id="GO:0006355">
    <property type="term" value="P:regulation of DNA-templated transcription"/>
    <property type="evidence" value="ECO:0007669"/>
    <property type="project" value="InterPro"/>
</dbReference>
<protein>
    <recommendedName>
        <fullName evidence="4">16S rRNA (cytosine(967)-C(5))-methyltransferase</fullName>
        <ecNumber evidence="4">2.1.1.176</ecNumber>
    </recommendedName>
    <alternativeName>
        <fullName evidence="11">16S rRNA m5C967 methyltransferase</fullName>
    </alternativeName>
    <alternativeName>
        <fullName evidence="12">rRNA (cytosine-C(5)-)-methyltransferase RsmB</fullName>
    </alternativeName>
</protein>
<evidence type="ECO:0000256" key="6">
    <source>
        <dbReference type="ARBA" id="ARBA00022552"/>
    </source>
</evidence>
<evidence type="ECO:0000256" key="9">
    <source>
        <dbReference type="ARBA" id="ARBA00022691"/>
    </source>
</evidence>
<feature type="binding site" evidence="14">
    <location>
        <begin position="258"/>
        <end position="264"/>
    </location>
    <ligand>
        <name>S-adenosyl-L-methionine</name>
        <dbReference type="ChEBI" id="CHEBI:59789"/>
    </ligand>
</feature>
<comment type="function">
    <text evidence="1">Specifically methylates the cytosine at position 967 (m5C967) of 16S rRNA.</text>
</comment>
<sequence length="450" mass="50478">MAKNVREAALEIVEQINKNQAYSNILLNRTIEKYNLNRKDIGLLTEIVYGTIQRKRTIDFFLDAFLKNKKKIETWVYSLLELSVYQMVYLDRVPDRAVIHEAVEIAKKKGHKGISGFVNGVLRSVQRKGVPSFSTIKDTAEKIAVEYSHPTWLVKRWIAQYGEEETINICKINLEPPQVTARVNTAKTSVGEVMAHLEEEGLTVERGDLSIDGIKIIDGYLPGTRAFKNGLVTIQDESSMLVARGLDIEPGMSVLDACAAPGGKTTHIAELMKNEGQVYSLDLHKHKVKLIKDQVKRLGLTNVETAALDSRKAGGFFQGTRFDRILVDAPCTGYGVIRRKPDIKWSKQEKDAEAISAVQKEILQTVSTLLKPGGKLLYSTCTIEEAENQRVIEAFLKENPEFTQDRTLIERLPEKLGHFVGNDDGQVQILPHYFGTDGFYIACLTKKGEN</sequence>
<dbReference type="InterPro" id="IPR054728">
    <property type="entry name" value="RsmB-like_ferredoxin"/>
</dbReference>
<organism evidence="16 17">
    <name type="scientific">Exobacillus caeni</name>
    <dbReference type="NCBI Taxonomy" id="2574798"/>
    <lineage>
        <taxon>Bacteria</taxon>
        <taxon>Bacillati</taxon>
        <taxon>Bacillota</taxon>
        <taxon>Bacilli</taxon>
        <taxon>Bacillales</taxon>
        <taxon>Guptibacillaceae</taxon>
        <taxon>Exobacillus</taxon>
    </lineage>
</organism>
<evidence type="ECO:0000313" key="17">
    <source>
        <dbReference type="Proteomes" id="UP000308230"/>
    </source>
</evidence>
<dbReference type="SUPFAM" id="SSF53335">
    <property type="entry name" value="S-adenosyl-L-methionine-dependent methyltransferases"/>
    <property type="match status" value="1"/>
</dbReference>
<dbReference type="Pfam" id="PF01029">
    <property type="entry name" value="NusB"/>
    <property type="match status" value="1"/>
</dbReference>
<dbReference type="SUPFAM" id="SSF48013">
    <property type="entry name" value="NusB-like"/>
    <property type="match status" value="1"/>
</dbReference>
<comment type="similarity">
    <text evidence="3 14">Belongs to the class I-like SAM-binding methyltransferase superfamily. RsmB/NOP family.</text>
</comment>
<evidence type="ECO:0000313" key="16">
    <source>
        <dbReference type="EMBL" id="TLS37318.1"/>
    </source>
</evidence>
<name>A0A5R9F6R9_9BACL</name>
<keyword evidence="17" id="KW-1185">Reference proteome</keyword>
<evidence type="ECO:0000256" key="10">
    <source>
        <dbReference type="ARBA" id="ARBA00022884"/>
    </source>
</evidence>
<evidence type="ECO:0000256" key="14">
    <source>
        <dbReference type="PROSITE-ProRule" id="PRU01023"/>
    </source>
</evidence>
<dbReference type="PRINTS" id="PR02008">
    <property type="entry name" value="RCMTFAMILY"/>
</dbReference>
<gene>
    <name evidence="16" type="primary">rsmB</name>
    <name evidence="16" type="ORF">FCL54_09170</name>
</gene>
<dbReference type="EC" id="2.1.1.176" evidence="4"/>
<evidence type="ECO:0000259" key="15">
    <source>
        <dbReference type="PROSITE" id="PS51686"/>
    </source>
</evidence>
<proteinExistence type="inferred from homology"/>
<dbReference type="FunFam" id="3.30.70.1170:FF:000003">
    <property type="entry name" value="16S rRNA (Cytosine(967)-C(5))-methyltransferase RsmB"/>
    <property type="match status" value="1"/>
</dbReference>
<dbReference type="AlphaFoldDB" id="A0A5R9F6R9"/>
<keyword evidence="6" id="KW-0698">rRNA processing</keyword>
<dbReference type="GO" id="GO:0008649">
    <property type="term" value="F:rRNA methyltransferase activity"/>
    <property type="evidence" value="ECO:0007669"/>
    <property type="project" value="InterPro"/>
</dbReference>
<accession>A0A5R9F6R9</accession>
<keyword evidence="9 14" id="KW-0949">S-adenosyl-L-methionine</keyword>
<dbReference type="NCBIfam" id="TIGR00563">
    <property type="entry name" value="rsmB"/>
    <property type="match status" value="1"/>
</dbReference>
<dbReference type="GO" id="GO:0003723">
    <property type="term" value="F:RNA binding"/>
    <property type="evidence" value="ECO:0007669"/>
    <property type="project" value="UniProtKB-UniRule"/>
</dbReference>
<feature type="binding site" evidence="14">
    <location>
        <position position="282"/>
    </location>
    <ligand>
        <name>S-adenosyl-L-methionine</name>
        <dbReference type="ChEBI" id="CHEBI:59789"/>
    </ligand>
</feature>
<dbReference type="PROSITE" id="PS51686">
    <property type="entry name" value="SAM_MT_RSMB_NOP"/>
    <property type="match status" value="1"/>
</dbReference>